<keyword evidence="3" id="KW-1185">Reference proteome</keyword>
<dbReference type="InterPro" id="IPR051043">
    <property type="entry name" value="Sulfatase_Mod_Factor_Kinase"/>
</dbReference>
<dbReference type="PANTHER" id="PTHR23150:SF19">
    <property type="entry name" value="FORMYLGLYCINE-GENERATING ENZYME"/>
    <property type="match status" value="1"/>
</dbReference>
<dbReference type="Gene3D" id="3.90.1580.10">
    <property type="entry name" value="paralog of FGE (formylglycine-generating enzyme)"/>
    <property type="match status" value="1"/>
</dbReference>
<dbReference type="PANTHER" id="PTHR23150">
    <property type="entry name" value="SULFATASE MODIFYING FACTOR 1, 2"/>
    <property type="match status" value="1"/>
</dbReference>
<proteinExistence type="predicted"/>
<gene>
    <name evidence="2" type="ORF">ABR189_03120</name>
</gene>
<name>A0ABV2T129_9BACT</name>
<reference evidence="2 3" key="1">
    <citation type="submission" date="2024-06" db="EMBL/GenBank/DDBJ databases">
        <title>Chitinophaga defluvii sp. nov., isolated from municipal sewage.</title>
        <authorList>
            <person name="Zhang L."/>
        </authorList>
    </citation>
    <scope>NUCLEOTIDE SEQUENCE [LARGE SCALE GENOMIC DNA]</scope>
    <source>
        <strain evidence="2 3">H8</strain>
    </source>
</reference>
<dbReference type="InterPro" id="IPR016187">
    <property type="entry name" value="CTDL_fold"/>
</dbReference>
<comment type="caution">
    <text evidence="2">The sequence shown here is derived from an EMBL/GenBank/DDBJ whole genome shotgun (WGS) entry which is preliminary data.</text>
</comment>
<sequence>MISKTYLKGVGPTYADLQGRVYVEGGTPIEQRGVCWVLKNTAGSAEVMQWPTVENDTMQLDGNTGLVNVRIRGLVPDTAYFASFYAKNSNGVKYSYPVLVRTPKILDGFVFVEGGDFQMGNILGDDDEKPVHMVTLDNYFISAKEVTNIEYCKFLNTIEVGTDGASGNLKYIDIGNPETLIAHNGSQFTPIAGFENYPAVSVSWYGAKAYCNWIGGTLPTEAEWEFAARGGITSKGYEYAGSNTPGDIGWFVDNAANKLHQGAGKGTNEIGAYDMNGNLWEWCEDWYGANYYGGSGIKNPEGASSGTEKVLRGGSYLEPAISTTRRYHKIPQTTAKNIGFRVKVAI</sequence>
<dbReference type="Proteomes" id="UP001549749">
    <property type="component" value="Unassembled WGS sequence"/>
</dbReference>
<organism evidence="2 3">
    <name type="scientific">Chitinophaga defluvii</name>
    <dbReference type="NCBI Taxonomy" id="3163343"/>
    <lineage>
        <taxon>Bacteria</taxon>
        <taxon>Pseudomonadati</taxon>
        <taxon>Bacteroidota</taxon>
        <taxon>Chitinophagia</taxon>
        <taxon>Chitinophagales</taxon>
        <taxon>Chitinophagaceae</taxon>
        <taxon>Chitinophaga</taxon>
    </lineage>
</organism>
<feature type="domain" description="Sulfatase-modifying factor enzyme-like" evidence="1">
    <location>
        <begin position="107"/>
        <end position="342"/>
    </location>
</feature>
<evidence type="ECO:0000313" key="3">
    <source>
        <dbReference type="Proteomes" id="UP001549749"/>
    </source>
</evidence>
<dbReference type="SUPFAM" id="SSF56436">
    <property type="entry name" value="C-type lectin-like"/>
    <property type="match status" value="1"/>
</dbReference>
<dbReference type="EMBL" id="JBEXAC010000001">
    <property type="protein sequence ID" value="MET6996337.1"/>
    <property type="molecule type" value="Genomic_DNA"/>
</dbReference>
<dbReference type="RefSeq" id="WP_354658983.1">
    <property type="nucleotide sequence ID" value="NZ_JBEXAC010000001.1"/>
</dbReference>
<evidence type="ECO:0000259" key="1">
    <source>
        <dbReference type="Pfam" id="PF03781"/>
    </source>
</evidence>
<protein>
    <submittedName>
        <fullName evidence="2">SUMF1/EgtB/PvdO family nonheme iron enzyme</fullName>
    </submittedName>
</protein>
<dbReference type="InterPro" id="IPR042095">
    <property type="entry name" value="SUMF_sf"/>
</dbReference>
<accession>A0ABV2T129</accession>
<evidence type="ECO:0000313" key="2">
    <source>
        <dbReference type="EMBL" id="MET6996337.1"/>
    </source>
</evidence>
<dbReference type="InterPro" id="IPR005532">
    <property type="entry name" value="SUMF_dom"/>
</dbReference>
<dbReference type="Pfam" id="PF03781">
    <property type="entry name" value="FGE-sulfatase"/>
    <property type="match status" value="1"/>
</dbReference>